<keyword evidence="11" id="KW-1185">Reference proteome</keyword>
<sequence>MKTTSPFKRLSIGGATLWLGVFALLPILLIVGTSFLTRDASSFVVFQFSLQGYRGILDPVFLEVLQQSVYLATGATVLCLLVGYPFAAALAGWKGRGKAVLLLLVVIPFWTNSLLRTYALVFLLKAKGLISLLLVWLGLSDGPVSLLYTEAAVFIGLVYTLLPFMILPLYASLEKLDRTLLEAARDLGAGRLQTFVRVTLPLTMPGIIAGSMMVFLPALGMFYIPDLLGGGKHVIAGNFIKDQFLTARDWPVGSAASVVLTLLMGGLLLAYHASARRVRRPGRDGFDGGEA</sequence>
<dbReference type="CDD" id="cd06261">
    <property type="entry name" value="TM_PBP2"/>
    <property type="match status" value="1"/>
</dbReference>
<dbReference type="AlphaFoldDB" id="A0A1T4WTY9"/>
<protein>
    <submittedName>
        <fullName evidence="10">Spermidine/putrescine transport system permease protein</fullName>
    </submittedName>
</protein>
<dbReference type="NCBIfam" id="NF007044">
    <property type="entry name" value="PRK09497.1"/>
    <property type="match status" value="1"/>
</dbReference>
<evidence type="ECO:0000256" key="4">
    <source>
        <dbReference type="ARBA" id="ARBA00022475"/>
    </source>
</evidence>
<reference evidence="10 11" key="1">
    <citation type="submission" date="2017-02" db="EMBL/GenBank/DDBJ databases">
        <authorList>
            <person name="Peterson S.W."/>
        </authorList>
    </citation>
    <scope>NUCLEOTIDE SEQUENCE [LARGE SCALE GENOMIC DNA]</scope>
    <source>
        <strain evidence="10 11">DSM 16080</strain>
    </source>
</reference>
<dbReference type="Pfam" id="PF00528">
    <property type="entry name" value="BPD_transp_1"/>
    <property type="match status" value="1"/>
</dbReference>
<dbReference type="Proteomes" id="UP000190027">
    <property type="component" value="Unassembled WGS sequence"/>
</dbReference>
<dbReference type="InterPro" id="IPR035906">
    <property type="entry name" value="MetI-like_sf"/>
</dbReference>
<keyword evidence="4" id="KW-1003">Cell membrane</keyword>
<feature type="transmembrane region" description="Helical" evidence="8">
    <location>
        <begin position="151"/>
        <end position="173"/>
    </location>
</feature>
<evidence type="ECO:0000256" key="2">
    <source>
        <dbReference type="ARBA" id="ARBA00007069"/>
    </source>
</evidence>
<organism evidence="10 11">
    <name type="scientific">Paucidesulfovibrio gracilis DSM 16080</name>
    <dbReference type="NCBI Taxonomy" id="1121449"/>
    <lineage>
        <taxon>Bacteria</taxon>
        <taxon>Pseudomonadati</taxon>
        <taxon>Thermodesulfobacteriota</taxon>
        <taxon>Desulfovibrionia</taxon>
        <taxon>Desulfovibrionales</taxon>
        <taxon>Desulfovibrionaceae</taxon>
        <taxon>Paucidesulfovibrio</taxon>
    </lineage>
</organism>
<accession>A0A1T4WTY9</accession>
<keyword evidence="6 8" id="KW-1133">Transmembrane helix</keyword>
<dbReference type="RefSeq" id="WP_078716943.1">
    <property type="nucleotide sequence ID" value="NZ_FUYC01000004.1"/>
</dbReference>
<feature type="domain" description="ABC transmembrane type-1" evidence="9">
    <location>
        <begin position="65"/>
        <end position="271"/>
    </location>
</feature>
<feature type="transmembrane region" description="Helical" evidence="8">
    <location>
        <begin position="250"/>
        <end position="271"/>
    </location>
</feature>
<evidence type="ECO:0000256" key="3">
    <source>
        <dbReference type="ARBA" id="ARBA00022448"/>
    </source>
</evidence>
<dbReference type="PANTHER" id="PTHR42929:SF1">
    <property type="entry name" value="INNER MEMBRANE ABC TRANSPORTER PERMEASE PROTEIN YDCU-RELATED"/>
    <property type="match status" value="1"/>
</dbReference>
<feature type="transmembrane region" description="Helical" evidence="8">
    <location>
        <begin position="69"/>
        <end position="93"/>
    </location>
</feature>
<proteinExistence type="inferred from homology"/>
<keyword evidence="3 8" id="KW-0813">Transport</keyword>
<dbReference type="InterPro" id="IPR000515">
    <property type="entry name" value="MetI-like"/>
</dbReference>
<evidence type="ECO:0000259" key="9">
    <source>
        <dbReference type="PROSITE" id="PS50928"/>
    </source>
</evidence>
<keyword evidence="5 8" id="KW-0812">Transmembrane</keyword>
<evidence type="ECO:0000256" key="7">
    <source>
        <dbReference type="ARBA" id="ARBA00023136"/>
    </source>
</evidence>
<evidence type="ECO:0000256" key="5">
    <source>
        <dbReference type="ARBA" id="ARBA00022692"/>
    </source>
</evidence>
<evidence type="ECO:0000313" key="11">
    <source>
        <dbReference type="Proteomes" id="UP000190027"/>
    </source>
</evidence>
<dbReference type="GO" id="GO:0005886">
    <property type="term" value="C:plasma membrane"/>
    <property type="evidence" value="ECO:0007669"/>
    <property type="project" value="UniProtKB-SubCell"/>
</dbReference>
<dbReference type="GO" id="GO:0055085">
    <property type="term" value="P:transmembrane transport"/>
    <property type="evidence" value="ECO:0007669"/>
    <property type="project" value="InterPro"/>
</dbReference>
<dbReference type="PROSITE" id="PS50928">
    <property type="entry name" value="ABC_TM1"/>
    <property type="match status" value="1"/>
</dbReference>
<evidence type="ECO:0000256" key="1">
    <source>
        <dbReference type="ARBA" id="ARBA00004651"/>
    </source>
</evidence>
<feature type="transmembrane region" description="Helical" evidence="8">
    <location>
        <begin position="12"/>
        <end position="36"/>
    </location>
</feature>
<evidence type="ECO:0000313" key="10">
    <source>
        <dbReference type="EMBL" id="SKA80577.1"/>
    </source>
</evidence>
<dbReference type="STRING" id="1121449.SAMN02745704_01373"/>
<comment type="similarity">
    <text evidence="2">Belongs to the binding-protein-dependent transport system permease family. CysTW subfamily.</text>
</comment>
<gene>
    <name evidence="10" type="ORF">SAMN02745704_01373</name>
</gene>
<dbReference type="PANTHER" id="PTHR42929">
    <property type="entry name" value="INNER MEMBRANE ABC TRANSPORTER PERMEASE PROTEIN YDCU-RELATED-RELATED"/>
    <property type="match status" value="1"/>
</dbReference>
<feature type="transmembrane region" description="Helical" evidence="8">
    <location>
        <begin position="194"/>
        <end position="224"/>
    </location>
</feature>
<keyword evidence="7 8" id="KW-0472">Membrane</keyword>
<dbReference type="Gene3D" id="1.10.3720.10">
    <property type="entry name" value="MetI-like"/>
    <property type="match status" value="1"/>
</dbReference>
<name>A0A1T4WTY9_9BACT</name>
<dbReference type="SUPFAM" id="SSF161098">
    <property type="entry name" value="MetI-like"/>
    <property type="match status" value="1"/>
</dbReference>
<comment type="subcellular location">
    <subcellularLocation>
        <location evidence="1 8">Cell membrane</location>
        <topology evidence="1 8">Multi-pass membrane protein</topology>
    </subcellularLocation>
</comment>
<dbReference type="OrthoDB" id="9807047at2"/>
<dbReference type="EMBL" id="FUYC01000004">
    <property type="protein sequence ID" value="SKA80577.1"/>
    <property type="molecule type" value="Genomic_DNA"/>
</dbReference>
<evidence type="ECO:0000256" key="6">
    <source>
        <dbReference type="ARBA" id="ARBA00022989"/>
    </source>
</evidence>
<evidence type="ECO:0000256" key="8">
    <source>
        <dbReference type="RuleBase" id="RU363032"/>
    </source>
</evidence>